<proteinExistence type="predicted"/>
<reference evidence="1 2" key="1">
    <citation type="journal article" date="2020" name="Nature">
        <title>Six reference-quality genomes reveal evolution of bat adaptations.</title>
        <authorList>
            <person name="Jebb D."/>
            <person name="Huang Z."/>
            <person name="Pippel M."/>
            <person name="Hughes G.M."/>
            <person name="Lavrichenko K."/>
            <person name="Devanna P."/>
            <person name="Winkler S."/>
            <person name="Jermiin L.S."/>
            <person name="Skirmuntt E.C."/>
            <person name="Katzourakis A."/>
            <person name="Burkitt-Gray L."/>
            <person name="Ray D.A."/>
            <person name="Sullivan K.A.M."/>
            <person name="Roscito J.G."/>
            <person name="Kirilenko B.M."/>
            <person name="Davalos L.M."/>
            <person name="Corthals A.P."/>
            <person name="Power M.L."/>
            <person name="Jones G."/>
            <person name="Ransome R.D."/>
            <person name="Dechmann D.K.N."/>
            <person name="Locatelli A.G."/>
            <person name="Puechmaille S.J."/>
            <person name="Fedrigo O."/>
            <person name="Jarvis E.D."/>
            <person name="Hiller M."/>
            <person name="Vernes S.C."/>
            <person name="Myers E.W."/>
            <person name="Teeling E.C."/>
        </authorList>
    </citation>
    <scope>NUCLEOTIDE SEQUENCE [LARGE SCALE GENOMIC DNA]</scope>
    <source>
        <strain evidence="1">MRouAeg1</strain>
        <tissue evidence="1">Muscle</tissue>
    </source>
</reference>
<sequence>MTRIAKKTKAWGIWGLLQTPGEVFDYHSAFLGVFRIFSQAEAFCFYGALVPDPRAGVCPPLPNNLRFHTCTRACWGPKGHLSNPLPTLGRFAWRKKPQIRVGALDSCLGSISNSLCVLKDVPELSLHLLHFLLSVVAQFS</sequence>
<dbReference type="Proteomes" id="UP000593571">
    <property type="component" value="Unassembled WGS sequence"/>
</dbReference>
<organism evidence="1 2">
    <name type="scientific">Rousettus aegyptiacus</name>
    <name type="common">Egyptian fruit bat</name>
    <name type="synonym">Pteropus aegyptiacus</name>
    <dbReference type="NCBI Taxonomy" id="9407"/>
    <lineage>
        <taxon>Eukaryota</taxon>
        <taxon>Metazoa</taxon>
        <taxon>Chordata</taxon>
        <taxon>Craniata</taxon>
        <taxon>Vertebrata</taxon>
        <taxon>Euteleostomi</taxon>
        <taxon>Mammalia</taxon>
        <taxon>Eutheria</taxon>
        <taxon>Laurasiatheria</taxon>
        <taxon>Chiroptera</taxon>
        <taxon>Yinpterochiroptera</taxon>
        <taxon>Pteropodoidea</taxon>
        <taxon>Pteropodidae</taxon>
        <taxon>Rousettinae</taxon>
        <taxon>Rousettus</taxon>
    </lineage>
</organism>
<dbReference type="AlphaFoldDB" id="A0A7J8F081"/>
<gene>
    <name evidence="1" type="ORF">HJG63_012255</name>
</gene>
<evidence type="ECO:0000313" key="2">
    <source>
        <dbReference type="Proteomes" id="UP000593571"/>
    </source>
</evidence>
<protein>
    <submittedName>
        <fullName evidence="1">Uncharacterized protein</fullName>
    </submittedName>
</protein>
<name>A0A7J8F081_ROUAE</name>
<evidence type="ECO:0000313" key="1">
    <source>
        <dbReference type="EMBL" id="KAF6441026.1"/>
    </source>
</evidence>
<keyword evidence="2" id="KW-1185">Reference proteome</keyword>
<comment type="caution">
    <text evidence="1">The sequence shown here is derived from an EMBL/GenBank/DDBJ whole genome shotgun (WGS) entry which is preliminary data.</text>
</comment>
<accession>A0A7J8F081</accession>
<dbReference type="EMBL" id="JACASE010000008">
    <property type="protein sequence ID" value="KAF6441026.1"/>
    <property type="molecule type" value="Genomic_DNA"/>
</dbReference>